<sequence length="623" mass="67301">MPRSESPADCHPVNATANHAYSHASGRDADSHASDRDADNRTSAGITADRIDGGAIADNHADDGRAVSKDCTYPYESLGFPRVARVMIHRLRARIHRWLVGILLVACLVLMITFDFEYIFGSLEVPIPTSVILALAAAWALCAASLYFGVVRPLNRLHRLSGTARGRGGTPALIEVMASRQYRNVAEATSASSLPTVPQRDCGDASMAVPSMAQMEQRLTNRTGAAFPVIMSDDSLSDPRFAAAWRVHETTSPLMAASGVVVDSLVFEVHSRLKESSDSQTSATLQVHKARFYRVEFADDGGFTRRVWSDSLWQRFDKGESVTVYWYRITSGAHSGIRIHDLADAALPVNVADHAVQLFNFAWSDTAEWLADGRPAKRRSLASAFRDEMTKDVQFGPTIAPVGGSYGAALAGSPWGREYRFLPVAGYCYERMPGVEQGSGAGGSDDFYRDTTGDGVVDVATDAVTDATKVKLAGKPTQGAAAGAVGKKTGSKSTKESSGIRILRSAVWDVRPGSDASQIWDVESPYETKLICLDGVVRDAAEVPVFSRRRYCGQGYMALVEFSYRGFTQQAWAFGDPACSASYMGQDSPVILPVKPGDNVTLWLASGEGPNLVTPKDCDSRSQ</sequence>
<evidence type="ECO:0000313" key="4">
    <source>
        <dbReference type="Proteomes" id="UP000216454"/>
    </source>
</evidence>
<feature type="transmembrane region" description="Helical" evidence="2">
    <location>
        <begin position="127"/>
        <end position="150"/>
    </location>
</feature>
<keyword evidence="2" id="KW-0472">Membrane</keyword>
<dbReference type="EMBL" id="MWWQ01000007">
    <property type="protein sequence ID" value="OZG51703.1"/>
    <property type="molecule type" value="Genomic_DNA"/>
</dbReference>
<comment type="caution">
    <text evidence="3">The sequence shown here is derived from an EMBL/GenBank/DDBJ whole genome shotgun (WGS) entry which is preliminary data.</text>
</comment>
<evidence type="ECO:0000256" key="2">
    <source>
        <dbReference type="SAM" id="Phobius"/>
    </source>
</evidence>
<evidence type="ECO:0000313" key="3">
    <source>
        <dbReference type="EMBL" id="OZG51703.1"/>
    </source>
</evidence>
<name>A0A261EXY9_9BIFI</name>
<feature type="region of interest" description="Disordered" evidence="1">
    <location>
        <begin position="1"/>
        <end position="44"/>
    </location>
</feature>
<protein>
    <submittedName>
        <fullName evidence="3">Uncharacterized protein</fullName>
    </submittedName>
</protein>
<keyword evidence="2" id="KW-1133">Transmembrane helix</keyword>
<accession>A0A261EXY9</accession>
<dbReference type="RefSeq" id="WP_144441877.1">
    <property type="nucleotide sequence ID" value="NZ_MWWQ01000007.1"/>
</dbReference>
<dbReference type="Proteomes" id="UP000216454">
    <property type="component" value="Unassembled WGS sequence"/>
</dbReference>
<organism evidence="3 4">
    <name type="scientific">Pseudoscardovia suis</name>
    <dbReference type="NCBI Taxonomy" id="987063"/>
    <lineage>
        <taxon>Bacteria</taxon>
        <taxon>Bacillati</taxon>
        <taxon>Actinomycetota</taxon>
        <taxon>Actinomycetes</taxon>
        <taxon>Bifidobacteriales</taxon>
        <taxon>Bifidobacteriaceae</taxon>
        <taxon>Pseudoscardovia</taxon>
    </lineage>
</organism>
<proteinExistence type="predicted"/>
<dbReference type="AlphaFoldDB" id="A0A261EXY9"/>
<feature type="transmembrane region" description="Helical" evidence="2">
    <location>
        <begin position="98"/>
        <end position="121"/>
    </location>
</feature>
<keyword evidence="4" id="KW-1185">Reference proteome</keyword>
<evidence type="ECO:0000256" key="1">
    <source>
        <dbReference type="SAM" id="MobiDB-lite"/>
    </source>
</evidence>
<reference evidence="3 4" key="1">
    <citation type="journal article" date="2017" name="BMC Genomics">
        <title>Comparative genomic and phylogenomic analyses of the Bifidobacteriaceae family.</title>
        <authorList>
            <person name="Lugli G.A."/>
            <person name="Milani C."/>
            <person name="Turroni F."/>
            <person name="Duranti S."/>
            <person name="Mancabelli L."/>
            <person name="Mangifesta M."/>
            <person name="Ferrario C."/>
            <person name="Modesto M."/>
            <person name="Mattarelli P."/>
            <person name="Jiri K."/>
            <person name="van Sinderen D."/>
            <person name="Ventura M."/>
        </authorList>
    </citation>
    <scope>NUCLEOTIDE SEQUENCE [LARGE SCALE GENOMIC DNA]</scope>
    <source>
        <strain evidence="3 4">DSM 24744</strain>
    </source>
</reference>
<feature type="compositionally biased region" description="Basic and acidic residues" evidence="1">
    <location>
        <begin position="25"/>
        <end position="40"/>
    </location>
</feature>
<keyword evidence="2" id="KW-0812">Transmembrane</keyword>
<gene>
    <name evidence="3" type="ORF">PSSU_0910</name>
</gene>